<gene>
    <name evidence="1" type="ORF">S03H2_11515</name>
</gene>
<comment type="caution">
    <text evidence="1">The sequence shown here is derived from an EMBL/GenBank/DDBJ whole genome shotgun (WGS) entry which is preliminary data.</text>
</comment>
<reference evidence="1" key="1">
    <citation type="journal article" date="2014" name="Front. Microbiol.">
        <title>High frequency of phylogenetically diverse reductive dehalogenase-homologous genes in deep subseafloor sedimentary metagenomes.</title>
        <authorList>
            <person name="Kawai M."/>
            <person name="Futagami T."/>
            <person name="Toyoda A."/>
            <person name="Takaki Y."/>
            <person name="Nishi S."/>
            <person name="Hori S."/>
            <person name="Arai W."/>
            <person name="Tsubouchi T."/>
            <person name="Morono Y."/>
            <person name="Uchiyama I."/>
            <person name="Ito T."/>
            <person name="Fujiyama A."/>
            <person name="Inagaki F."/>
            <person name="Takami H."/>
        </authorList>
    </citation>
    <scope>NUCLEOTIDE SEQUENCE</scope>
    <source>
        <strain evidence="1">Expedition CK06-06</strain>
    </source>
</reference>
<name>X1FC70_9ZZZZ</name>
<dbReference type="AlphaFoldDB" id="X1FC70"/>
<accession>X1FC70</accession>
<protein>
    <submittedName>
        <fullName evidence="1">Uncharacterized protein</fullName>
    </submittedName>
</protein>
<organism evidence="1">
    <name type="scientific">marine sediment metagenome</name>
    <dbReference type="NCBI Taxonomy" id="412755"/>
    <lineage>
        <taxon>unclassified sequences</taxon>
        <taxon>metagenomes</taxon>
        <taxon>ecological metagenomes</taxon>
    </lineage>
</organism>
<evidence type="ECO:0000313" key="1">
    <source>
        <dbReference type="EMBL" id="GAH42547.1"/>
    </source>
</evidence>
<dbReference type="EMBL" id="BARU01005874">
    <property type="protein sequence ID" value="GAH42547.1"/>
    <property type="molecule type" value="Genomic_DNA"/>
</dbReference>
<sequence>MPEKINKQILDWLIYTPSGDINFKNNLKIANLETLKEAVKSQEISKTAREKIERKIRLFYKDEKRKIAKFNKEIDEEEY</sequence>
<proteinExistence type="predicted"/>